<comment type="similarity">
    <text evidence="1">Belongs to the enoyl-CoA hydratase/isomerase family.</text>
</comment>
<accession>A0A1G8GZT0</accession>
<evidence type="ECO:0000256" key="1">
    <source>
        <dbReference type="ARBA" id="ARBA00005254"/>
    </source>
</evidence>
<gene>
    <name evidence="3" type="ORF">SAMN04489720_3149</name>
</gene>
<dbReference type="AlphaFoldDB" id="A0A1G8GZT0"/>
<dbReference type="InterPro" id="IPR029069">
    <property type="entry name" value="HotDog_dom_sf"/>
</dbReference>
<dbReference type="Proteomes" id="UP000198822">
    <property type="component" value="Chromosome I"/>
</dbReference>
<dbReference type="Pfam" id="PF01575">
    <property type="entry name" value="MaoC_dehydratas"/>
    <property type="match status" value="1"/>
</dbReference>
<protein>
    <submittedName>
        <fullName evidence="3">Acyl dehydratase</fullName>
    </submittedName>
</protein>
<dbReference type="Gene3D" id="3.10.129.10">
    <property type="entry name" value="Hotdog Thioesterase"/>
    <property type="match status" value="2"/>
</dbReference>
<dbReference type="OrthoDB" id="3669881at2"/>
<evidence type="ECO:0000259" key="2">
    <source>
        <dbReference type="Pfam" id="PF01575"/>
    </source>
</evidence>
<sequence>MASLKEARFELVEVPERFGPVEVLVDRRAVLDHAFAQDDFRDWYFVDSPFGGPVAHPLVLANELLFLFYQGYDGNTAQGLHTHEHLTFRSPIRHGETVTIDGGYTEKYERRGQGYVTLEATATGADGRVLVEHVGREIMRTVAGDVVGGRRSEGEPRPRTVLGTVDASAPMAERAAHGLPERAALPSRTTTFTQDQMSVFSWAGRGFANVHTSVEKAAQSGLDRTIVQAQQQTGHVLANLVDVFGASWFTSGDLDLRFVSPAFVGDALTTSGAVLGETDGRLEVEVWVEKADGTRTAVGWASAAIDDDDRRPASIL</sequence>
<dbReference type="SUPFAM" id="SSF54637">
    <property type="entry name" value="Thioesterase/thiol ester dehydrase-isomerase"/>
    <property type="match status" value="2"/>
</dbReference>
<keyword evidence="4" id="KW-1185">Reference proteome</keyword>
<feature type="domain" description="MaoC-like" evidence="2">
    <location>
        <begin position="181"/>
        <end position="287"/>
    </location>
</feature>
<reference evidence="4" key="1">
    <citation type="submission" date="2016-10" db="EMBL/GenBank/DDBJ databases">
        <authorList>
            <person name="Varghese N."/>
            <person name="Submissions S."/>
        </authorList>
    </citation>
    <scope>NUCLEOTIDE SEQUENCE [LARGE SCALE GENOMIC DNA]</scope>
    <source>
        <strain evidence="4">DSM 22002</strain>
    </source>
</reference>
<proteinExistence type="inferred from homology"/>
<dbReference type="CDD" id="cd03441">
    <property type="entry name" value="R_hydratase_like"/>
    <property type="match status" value="2"/>
</dbReference>
<evidence type="ECO:0000313" key="3">
    <source>
        <dbReference type="EMBL" id="SDH99903.1"/>
    </source>
</evidence>
<dbReference type="EMBL" id="LT629695">
    <property type="protein sequence ID" value="SDH99903.1"/>
    <property type="molecule type" value="Genomic_DNA"/>
</dbReference>
<dbReference type="STRING" id="399736.SAMN04489720_3149"/>
<organism evidence="3 4">
    <name type="scientific">Agrococcus jejuensis</name>
    <dbReference type="NCBI Taxonomy" id="399736"/>
    <lineage>
        <taxon>Bacteria</taxon>
        <taxon>Bacillati</taxon>
        <taxon>Actinomycetota</taxon>
        <taxon>Actinomycetes</taxon>
        <taxon>Micrococcales</taxon>
        <taxon>Microbacteriaceae</taxon>
        <taxon>Agrococcus</taxon>
    </lineage>
</organism>
<dbReference type="InterPro" id="IPR002539">
    <property type="entry name" value="MaoC-like_dom"/>
</dbReference>
<evidence type="ECO:0000313" key="4">
    <source>
        <dbReference type="Proteomes" id="UP000198822"/>
    </source>
</evidence>
<name>A0A1G8GZT0_9MICO</name>